<sequence length="135" mass="16235">RFTNEDLANMLLIYGECHKNERMAAVLHANRFPDKQHLSHALFEQLYCRICQYGLHAPKRPQNIRQRDEVIINQVRDAVLANPHTSTRCIARYLNIDHTKVHRIIKNDLGWHPFKRYTTQKLFQRDLLRRERFCD</sequence>
<accession>A0A151I9I5</accession>
<gene>
    <name evidence="1" type="ORF">ALC62_13637</name>
</gene>
<dbReference type="PANTHER" id="PTHR47326:SF1">
    <property type="entry name" value="HTH PSQ-TYPE DOMAIN-CONTAINING PROTEIN"/>
    <property type="match status" value="1"/>
</dbReference>
<evidence type="ECO:0000313" key="2">
    <source>
        <dbReference type="Proteomes" id="UP000078542"/>
    </source>
</evidence>
<evidence type="ECO:0000313" key="1">
    <source>
        <dbReference type="EMBL" id="KYM95730.1"/>
    </source>
</evidence>
<proteinExistence type="predicted"/>
<evidence type="ECO:0008006" key="3">
    <source>
        <dbReference type="Google" id="ProtNLM"/>
    </source>
</evidence>
<dbReference type="STRING" id="456900.A0A151I9I5"/>
<dbReference type="Proteomes" id="UP000078542">
    <property type="component" value="Unassembled WGS sequence"/>
</dbReference>
<feature type="non-terminal residue" evidence="1">
    <location>
        <position position="1"/>
    </location>
</feature>
<dbReference type="EMBL" id="KQ978274">
    <property type="protein sequence ID" value="KYM95730.1"/>
    <property type="molecule type" value="Genomic_DNA"/>
</dbReference>
<reference evidence="1 2" key="1">
    <citation type="submission" date="2016-03" db="EMBL/GenBank/DDBJ databases">
        <title>Cyphomyrmex costatus WGS genome.</title>
        <authorList>
            <person name="Nygaard S."/>
            <person name="Hu H."/>
            <person name="Boomsma J."/>
            <person name="Zhang G."/>
        </authorList>
    </citation>
    <scope>NUCLEOTIDE SEQUENCE [LARGE SCALE GENOMIC DNA]</scope>
    <source>
        <strain evidence="1">MS0001</strain>
        <tissue evidence="1">Whole body</tissue>
    </source>
</reference>
<keyword evidence="2" id="KW-1185">Reference proteome</keyword>
<organism evidence="1 2">
    <name type="scientific">Cyphomyrmex costatus</name>
    <dbReference type="NCBI Taxonomy" id="456900"/>
    <lineage>
        <taxon>Eukaryota</taxon>
        <taxon>Metazoa</taxon>
        <taxon>Ecdysozoa</taxon>
        <taxon>Arthropoda</taxon>
        <taxon>Hexapoda</taxon>
        <taxon>Insecta</taxon>
        <taxon>Pterygota</taxon>
        <taxon>Neoptera</taxon>
        <taxon>Endopterygota</taxon>
        <taxon>Hymenoptera</taxon>
        <taxon>Apocrita</taxon>
        <taxon>Aculeata</taxon>
        <taxon>Formicoidea</taxon>
        <taxon>Formicidae</taxon>
        <taxon>Myrmicinae</taxon>
        <taxon>Cyphomyrmex</taxon>
    </lineage>
</organism>
<protein>
    <recommendedName>
        <fullName evidence="3">DUF4817 domain-containing protein</fullName>
    </recommendedName>
</protein>
<name>A0A151I9I5_9HYME</name>
<dbReference type="AlphaFoldDB" id="A0A151I9I5"/>
<dbReference type="PANTHER" id="PTHR47326">
    <property type="entry name" value="TRANSPOSABLE ELEMENT TC3 TRANSPOSASE-LIKE PROTEIN"/>
    <property type="match status" value="1"/>
</dbReference>